<proteinExistence type="predicted"/>
<dbReference type="AlphaFoldDB" id="A0A6M2E1Y9"/>
<accession>A0A6M2E1Y9</accession>
<protein>
    <submittedName>
        <fullName evidence="2">Putative secreted protein</fullName>
    </submittedName>
</protein>
<sequence length="78" mass="9448">MTKTVYPMSNYQMMIILMMMIQVPAVALLIMKRSFIILRWRGVMLEGRLHRRHPLCPIGIWPGRRMRIRSIRRRLLEI</sequence>
<dbReference type="EMBL" id="GIIL01007161">
    <property type="protein sequence ID" value="NOV50887.1"/>
    <property type="molecule type" value="Transcribed_RNA"/>
</dbReference>
<keyword evidence="1" id="KW-1133">Transmembrane helix</keyword>
<evidence type="ECO:0000256" key="1">
    <source>
        <dbReference type="SAM" id="Phobius"/>
    </source>
</evidence>
<name>A0A6M2E1Y9_XENCH</name>
<organism evidence="2">
    <name type="scientific">Xenopsylla cheopis</name>
    <name type="common">Oriental rat flea</name>
    <name type="synonym">Pulex cheopis</name>
    <dbReference type="NCBI Taxonomy" id="163159"/>
    <lineage>
        <taxon>Eukaryota</taxon>
        <taxon>Metazoa</taxon>
        <taxon>Ecdysozoa</taxon>
        <taxon>Arthropoda</taxon>
        <taxon>Hexapoda</taxon>
        <taxon>Insecta</taxon>
        <taxon>Pterygota</taxon>
        <taxon>Neoptera</taxon>
        <taxon>Endopterygota</taxon>
        <taxon>Siphonaptera</taxon>
        <taxon>Pulicidae</taxon>
        <taxon>Xenopsyllinae</taxon>
        <taxon>Xenopsylla</taxon>
    </lineage>
</organism>
<evidence type="ECO:0000313" key="2">
    <source>
        <dbReference type="EMBL" id="NOV50887.1"/>
    </source>
</evidence>
<keyword evidence="1" id="KW-0472">Membrane</keyword>
<keyword evidence="1" id="KW-0812">Transmembrane</keyword>
<feature type="transmembrane region" description="Helical" evidence="1">
    <location>
        <begin position="12"/>
        <end position="31"/>
    </location>
</feature>
<reference evidence="2" key="1">
    <citation type="submission" date="2020-03" db="EMBL/GenBank/DDBJ databases">
        <title>Transcriptomic Profiling of the Digestive Tract of the Rat Flea, Xenopsylla cheopis, Following Blood Feeding and Infection with Yersinia pestis.</title>
        <authorList>
            <person name="Bland D.M."/>
            <person name="Martens C.A."/>
            <person name="Virtaneva K."/>
            <person name="Kanakabandi K."/>
            <person name="Long D."/>
            <person name="Rosenke R."/>
            <person name="Saturday G.A."/>
            <person name="Hoyt F.H."/>
            <person name="Bruno D.P."/>
            <person name="Ribeiro J.M.C."/>
            <person name="Hinnebusch J."/>
        </authorList>
    </citation>
    <scope>NUCLEOTIDE SEQUENCE</scope>
</reference>